<dbReference type="Pfam" id="PF02447">
    <property type="entry name" value="GntP_permease"/>
    <property type="match status" value="1"/>
</dbReference>
<feature type="transmembrane region" description="Helical" evidence="1">
    <location>
        <begin position="149"/>
        <end position="168"/>
    </location>
</feature>
<evidence type="ECO:0000256" key="1">
    <source>
        <dbReference type="SAM" id="Phobius"/>
    </source>
</evidence>
<dbReference type="PANTHER" id="PTHR30354:SF11">
    <property type="entry name" value="PERMEASE"/>
    <property type="match status" value="1"/>
</dbReference>
<keyword evidence="1" id="KW-1133">Transmembrane helix</keyword>
<feature type="transmembrane region" description="Helical" evidence="1">
    <location>
        <begin position="180"/>
        <end position="200"/>
    </location>
</feature>
<protein>
    <submittedName>
        <fullName evidence="2">H+/gluconate symporter-like permease</fullName>
    </submittedName>
</protein>
<dbReference type="InterPro" id="IPR003474">
    <property type="entry name" value="Glcn_transporter"/>
</dbReference>
<keyword evidence="3" id="KW-1185">Reference proteome</keyword>
<feature type="transmembrane region" description="Helical" evidence="1">
    <location>
        <begin position="105"/>
        <end position="129"/>
    </location>
</feature>
<feature type="transmembrane region" description="Helical" evidence="1">
    <location>
        <begin position="332"/>
        <end position="352"/>
    </location>
</feature>
<dbReference type="PANTHER" id="PTHR30354">
    <property type="entry name" value="GNT FAMILY GLUCONATE TRANSPORTER"/>
    <property type="match status" value="1"/>
</dbReference>
<keyword evidence="1" id="KW-0812">Transmembrane</keyword>
<feature type="transmembrane region" description="Helical" evidence="1">
    <location>
        <begin position="306"/>
        <end position="325"/>
    </location>
</feature>
<proteinExistence type="predicted"/>
<dbReference type="EMBL" id="JAAMOZ010000001">
    <property type="protein sequence ID" value="NIH57719.1"/>
    <property type="molecule type" value="Genomic_DNA"/>
</dbReference>
<dbReference type="Proteomes" id="UP000749311">
    <property type="component" value="Unassembled WGS sequence"/>
</dbReference>
<reference evidence="2 3" key="1">
    <citation type="submission" date="2020-02" db="EMBL/GenBank/DDBJ databases">
        <title>Sequencing the genomes of 1000 actinobacteria strains.</title>
        <authorList>
            <person name="Klenk H.-P."/>
        </authorList>
    </citation>
    <scope>NUCLEOTIDE SEQUENCE [LARGE SCALE GENOMIC DNA]</scope>
    <source>
        <strain evidence="2 3">DSM 19609</strain>
    </source>
</reference>
<feature type="transmembrane region" description="Helical" evidence="1">
    <location>
        <begin position="236"/>
        <end position="256"/>
    </location>
</feature>
<accession>A0ABX0SII7</accession>
<feature type="transmembrane region" description="Helical" evidence="1">
    <location>
        <begin position="6"/>
        <end position="22"/>
    </location>
</feature>
<dbReference type="RefSeq" id="WP_167167894.1">
    <property type="nucleotide sequence ID" value="NZ_BAAAOO010000007.1"/>
</dbReference>
<keyword evidence="1" id="KW-0472">Membrane</keyword>
<feature type="transmembrane region" description="Helical" evidence="1">
    <location>
        <begin position="426"/>
        <end position="445"/>
    </location>
</feature>
<organism evidence="2 3">
    <name type="scientific">Brooklawnia cerclae</name>
    <dbReference type="NCBI Taxonomy" id="349934"/>
    <lineage>
        <taxon>Bacteria</taxon>
        <taxon>Bacillati</taxon>
        <taxon>Actinomycetota</taxon>
        <taxon>Actinomycetes</taxon>
        <taxon>Propionibacteriales</taxon>
        <taxon>Propionibacteriaceae</taxon>
        <taxon>Brooklawnia</taxon>
    </lineage>
</organism>
<feature type="transmembrane region" description="Helical" evidence="1">
    <location>
        <begin position="67"/>
        <end position="85"/>
    </location>
</feature>
<comment type="caution">
    <text evidence="2">The sequence shown here is derived from an EMBL/GenBank/DDBJ whole genome shotgun (WGS) entry which is preliminary data.</text>
</comment>
<gene>
    <name evidence="2" type="ORF">FB473_002364</name>
</gene>
<evidence type="ECO:0000313" key="2">
    <source>
        <dbReference type="EMBL" id="NIH57719.1"/>
    </source>
</evidence>
<evidence type="ECO:0000313" key="3">
    <source>
        <dbReference type="Proteomes" id="UP000749311"/>
    </source>
</evidence>
<sequence>MSATWLIIDFVLVFIGIALLIVRLKLNPALALLIGTIVLGLTTGVPMSDVVDGVNQGFGDLMAEVGLLISLGIIMGLLMSSYGAVQRIVEGILKLFGKKGSPFAFSLTLSTITPAIYFDVLLVLVAPIARRVAKSTGRPVASLAGPVSMGLAAGNALVIPGAAMLAYLGTIGMSAGDMLIPGFAVAIPTVALTTFLYIFAMEKLRWWKAPLDEDIPADDSEASVETPAEDVQLPSMGAALAPVLVVLVLIIAAIVAPLAGADLAFVEFLGSPVIALLMGVLTALVITVRRSGLRGQEEVVGKALETAGTILVVTAVAGSLGQIIASTGMKDVLAGLFEANAALPLVAVWFIAAVLRMAIGGQTVSGITAISIISPLVGTLGLPPALVVLAAGAGGCFGGQFSDNAFWMVRSLFGLTTRGTLKTYTLSQSMLSVVVLAVVLIVDIFV</sequence>
<feature type="transmembrane region" description="Helical" evidence="1">
    <location>
        <begin position="29"/>
        <end position="47"/>
    </location>
</feature>
<name>A0ABX0SII7_9ACTN</name>
<feature type="transmembrane region" description="Helical" evidence="1">
    <location>
        <begin position="263"/>
        <end position="286"/>
    </location>
</feature>